<name>A0A814DMS5_9BILA</name>
<dbReference type="InterPro" id="IPR011146">
    <property type="entry name" value="HIT-like"/>
</dbReference>
<evidence type="ECO:0000313" key="8">
    <source>
        <dbReference type="EMBL" id="CAF0959231.1"/>
    </source>
</evidence>
<dbReference type="PROSITE" id="PS51084">
    <property type="entry name" value="HIT_2"/>
    <property type="match status" value="1"/>
</dbReference>
<dbReference type="Proteomes" id="UP000663879">
    <property type="component" value="Unassembled WGS sequence"/>
</dbReference>
<dbReference type="PROSITE" id="PS50082">
    <property type="entry name" value="WD_REPEATS_2"/>
    <property type="match status" value="3"/>
</dbReference>
<dbReference type="InterPro" id="IPR019775">
    <property type="entry name" value="WD40_repeat_CS"/>
</dbReference>
<keyword evidence="1 5" id="KW-0853">WD repeat</keyword>
<dbReference type="Pfam" id="PF00400">
    <property type="entry name" value="WD40"/>
    <property type="match status" value="2"/>
</dbReference>
<dbReference type="InterPro" id="IPR001310">
    <property type="entry name" value="Histidine_triad_HIT"/>
</dbReference>
<feature type="repeat" description="WD" evidence="5">
    <location>
        <begin position="150"/>
        <end position="190"/>
    </location>
</feature>
<dbReference type="Gene3D" id="2.130.10.10">
    <property type="entry name" value="YVTN repeat-like/Quinoprotein amine dehydrogenase"/>
    <property type="match status" value="2"/>
</dbReference>
<evidence type="ECO:0000256" key="3">
    <source>
        <dbReference type="PIRSR" id="PIRSR601310-1"/>
    </source>
</evidence>
<evidence type="ECO:0000256" key="4">
    <source>
        <dbReference type="PIRSR" id="PIRSR601310-3"/>
    </source>
</evidence>
<comment type="caution">
    <text evidence="8">The sequence shown here is derived from an EMBL/GenBank/DDBJ whole genome shotgun (WGS) entry which is preliminary data.</text>
</comment>
<dbReference type="InterPro" id="IPR036265">
    <property type="entry name" value="HIT-like_sf"/>
</dbReference>
<dbReference type="SMART" id="SM00320">
    <property type="entry name" value="WD40"/>
    <property type="match status" value="7"/>
</dbReference>
<dbReference type="PROSITE" id="PS00892">
    <property type="entry name" value="HIT_1"/>
    <property type="match status" value="1"/>
</dbReference>
<sequence>MSDEIQKAQEARPGGDTIFGKIIRKEIPADVIYEDDQCLAFNDVSPQAPKHFLVIPKKPIQQLSVSDDSDEQLLGHLLVIARKCAFQQGLGNGYRVVINDGKHGGQSVYHLHVHVLGGRQLAWPPVFASGLNNGDIKVWDYESNSLLYTLTDHSYTVRSLEYLPNNYLASGDENGKIFIWNLSTRSKHIELTHIGTVRSIILLNLTTFASASTYSIKIWQIGSFTDRLTIDNAHSSIIMGLRYFSNRLFSISSDGILKTWENVNYKFQIDVNCDVLSFEIISNGNLACGCTNNYIKIYSVGANSFSFLRSFQQNGDVSSLSALEPGFLVSGANDGRLTIWNHNTGSDVLAYYGHTTYVYTLEYTKNKIFLSGSQAGLVRIWNMDTGNKLREFDANSRVRCLKYFDRKLEFKD</sequence>
<evidence type="ECO:0000259" key="7">
    <source>
        <dbReference type="PROSITE" id="PS51084"/>
    </source>
</evidence>
<keyword evidence="9" id="KW-1185">Reference proteome</keyword>
<feature type="repeat" description="WD" evidence="5">
    <location>
        <begin position="351"/>
        <end position="391"/>
    </location>
</feature>
<gene>
    <name evidence="8" type="ORF">OXX778_LOCUS14357</name>
</gene>
<dbReference type="Gene3D" id="3.30.428.10">
    <property type="entry name" value="HIT-like"/>
    <property type="match status" value="1"/>
</dbReference>
<dbReference type="InterPro" id="IPR036322">
    <property type="entry name" value="WD40_repeat_dom_sf"/>
</dbReference>
<dbReference type="SUPFAM" id="SSF54197">
    <property type="entry name" value="HIT-like"/>
    <property type="match status" value="1"/>
</dbReference>
<dbReference type="InterPro" id="IPR001680">
    <property type="entry name" value="WD40_rpt"/>
</dbReference>
<dbReference type="GO" id="GO:0003824">
    <property type="term" value="F:catalytic activity"/>
    <property type="evidence" value="ECO:0007669"/>
    <property type="project" value="InterPro"/>
</dbReference>
<feature type="repeat" description="WD" evidence="5">
    <location>
        <begin position="327"/>
        <end position="350"/>
    </location>
</feature>
<dbReference type="SUPFAM" id="SSF50978">
    <property type="entry name" value="WD40 repeat-like"/>
    <property type="match status" value="1"/>
</dbReference>
<evidence type="ECO:0000313" key="9">
    <source>
        <dbReference type="Proteomes" id="UP000663879"/>
    </source>
</evidence>
<evidence type="ECO:0000256" key="2">
    <source>
        <dbReference type="ARBA" id="ARBA00022737"/>
    </source>
</evidence>
<feature type="domain" description="HIT" evidence="7">
    <location>
        <begin position="18"/>
        <end position="127"/>
    </location>
</feature>
<dbReference type="PANTHER" id="PTHR23089">
    <property type="entry name" value="HISTIDINE TRIAD HIT PROTEIN"/>
    <property type="match status" value="1"/>
</dbReference>
<evidence type="ECO:0000256" key="5">
    <source>
        <dbReference type="PROSITE-ProRule" id="PRU00221"/>
    </source>
</evidence>
<dbReference type="CDD" id="cd01276">
    <property type="entry name" value="PKCI_related"/>
    <property type="match status" value="1"/>
</dbReference>
<dbReference type="Pfam" id="PF01230">
    <property type="entry name" value="HIT"/>
    <property type="match status" value="1"/>
</dbReference>
<dbReference type="FunFam" id="3.30.428.10:FF:000005">
    <property type="entry name" value="Histidine triad nucleotide-binding protein 1"/>
    <property type="match status" value="1"/>
</dbReference>
<organism evidence="8 9">
    <name type="scientific">Brachionus calyciflorus</name>
    <dbReference type="NCBI Taxonomy" id="104777"/>
    <lineage>
        <taxon>Eukaryota</taxon>
        <taxon>Metazoa</taxon>
        <taxon>Spiralia</taxon>
        <taxon>Gnathifera</taxon>
        <taxon>Rotifera</taxon>
        <taxon>Eurotatoria</taxon>
        <taxon>Monogononta</taxon>
        <taxon>Pseudotrocha</taxon>
        <taxon>Ploima</taxon>
        <taxon>Brachionidae</taxon>
        <taxon>Brachionus</taxon>
    </lineage>
</organism>
<dbReference type="AlphaFoldDB" id="A0A814DMS5"/>
<dbReference type="PROSITE" id="PS50294">
    <property type="entry name" value="WD_REPEATS_REGION"/>
    <property type="match status" value="2"/>
</dbReference>
<feature type="short sequence motif" description="Histidine triad motif" evidence="4 6">
    <location>
        <begin position="110"/>
        <end position="114"/>
    </location>
</feature>
<protein>
    <recommendedName>
        <fullName evidence="7">HIT domain-containing protein</fullName>
    </recommendedName>
</protein>
<dbReference type="OrthoDB" id="672793at2759"/>
<feature type="active site" description="Tele-AMP-histidine intermediate" evidence="3">
    <location>
        <position position="112"/>
    </location>
</feature>
<dbReference type="PROSITE" id="PS00678">
    <property type="entry name" value="WD_REPEATS_1"/>
    <property type="match status" value="1"/>
</dbReference>
<evidence type="ECO:0000256" key="6">
    <source>
        <dbReference type="PROSITE-ProRule" id="PRU00464"/>
    </source>
</evidence>
<keyword evidence="2" id="KW-0677">Repeat</keyword>
<reference evidence="8" key="1">
    <citation type="submission" date="2021-02" db="EMBL/GenBank/DDBJ databases">
        <authorList>
            <person name="Nowell W R."/>
        </authorList>
    </citation>
    <scope>NUCLEOTIDE SEQUENCE</scope>
    <source>
        <strain evidence="8">Ploen Becks lab</strain>
    </source>
</reference>
<accession>A0A814DMS5</accession>
<dbReference type="InterPro" id="IPR015943">
    <property type="entry name" value="WD40/YVTN_repeat-like_dom_sf"/>
</dbReference>
<evidence type="ECO:0000256" key="1">
    <source>
        <dbReference type="ARBA" id="ARBA00022574"/>
    </source>
</evidence>
<dbReference type="InterPro" id="IPR019808">
    <property type="entry name" value="Histidine_triad_CS"/>
</dbReference>
<dbReference type="EMBL" id="CAJNOC010002942">
    <property type="protein sequence ID" value="CAF0959231.1"/>
    <property type="molecule type" value="Genomic_DNA"/>
</dbReference>
<dbReference type="PRINTS" id="PR00332">
    <property type="entry name" value="HISTRIAD"/>
</dbReference>
<proteinExistence type="predicted"/>